<organism evidence="1 2">
    <name type="scientific">Ruicaihuangia caeni</name>
    <dbReference type="NCBI Taxonomy" id="3042517"/>
    <lineage>
        <taxon>Bacteria</taxon>
        <taxon>Bacillati</taxon>
        <taxon>Actinomycetota</taxon>
        <taxon>Actinomycetes</taxon>
        <taxon>Micrococcales</taxon>
        <taxon>Microbacteriaceae</taxon>
        <taxon>Ruicaihuangia</taxon>
    </lineage>
</organism>
<gene>
    <name evidence="1" type="ORF">QF206_11250</name>
</gene>
<dbReference type="EMBL" id="JASATX010000005">
    <property type="protein sequence ID" value="MDI2099539.1"/>
    <property type="molecule type" value="Genomic_DNA"/>
</dbReference>
<name>A0AAW6T7M6_9MICO</name>
<evidence type="ECO:0000313" key="2">
    <source>
        <dbReference type="Proteomes" id="UP001321506"/>
    </source>
</evidence>
<dbReference type="RefSeq" id="WP_281489332.1">
    <property type="nucleotide sequence ID" value="NZ_JASATX010000005.1"/>
</dbReference>
<proteinExistence type="predicted"/>
<comment type="caution">
    <text evidence="1">The sequence shown here is derived from an EMBL/GenBank/DDBJ whole genome shotgun (WGS) entry which is preliminary data.</text>
</comment>
<keyword evidence="2" id="KW-1185">Reference proteome</keyword>
<accession>A0AAW6T7M6</accession>
<reference evidence="1 2" key="1">
    <citation type="submission" date="2023-04" db="EMBL/GenBank/DDBJ databases">
        <title>Klugiella caeni sp. nov. isolated from the sludge of biochemical tank.</title>
        <authorList>
            <person name="Geng K."/>
        </authorList>
    </citation>
    <scope>NUCLEOTIDE SEQUENCE [LARGE SCALE GENOMIC DNA]</scope>
    <source>
        <strain evidence="1 2">YN-L-19</strain>
    </source>
</reference>
<protein>
    <submittedName>
        <fullName evidence="1">Uncharacterized protein</fullName>
    </submittedName>
</protein>
<dbReference type="AlphaFoldDB" id="A0AAW6T7M6"/>
<evidence type="ECO:0000313" key="1">
    <source>
        <dbReference type="EMBL" id="MDI2099539.1"/>
    </source>
</evidence>
<sequence length="67" mass="6795">MPTATAGDLPAIAEPGLAPRAEAVGRDTVASMVLAVRLQRSGLGAISGGCRTLAHRPPRSTKETTNA</sequence>
<dbReference type="Proteomes" id="UP001321506">
    <property type="component" value="Unassembled WGS sequence"/>
</dbReference>